<reference evidence="1" key="1">
    <citation type="submission" date="2020-03" db="EMBL/GenBank/DDBJ databases">
        <title>The deep terrestrial virosphere.</title>
        <authorList>
            <person name="Holmfeldt K."/>
            <person name="Nilsson E."/>
            <person name="Simone D."/>
            <person name="Lopez-Fernandez M."/>
            <person name="Wu X."/>
            <person name="de Brujin I."/>
            <person name="Lundin D."/>
            <person name="Andersson A."/>
            <person name="Bertilsson S."/>
            <person name="Dopson M."/>
        </authorList>
    </citation>
    <scope>NUCLEOTIDE SEQUENCE</scope>
    <source>
        <strain evidence="1">TM448B03484</strain>
    </source>
</reference>
<organism evidence="1">
    <name type="scientific">viral metagenome</name>
    <dbReference type="NCBI Taxonomy" id="1070528"/>
    <lineage>
        <taxon>unclassified sequences</taxon>
        <taxon>metagenomes</taxon>
        <taxon>organismal metagenomes</taxon>
    </lineage>
</organism>
<dbReference type="EMBL" id="MT145018">
    <property type="protein sequence ID" value="QJI02643.1"/>
    <property type="molecule type" value="Genomic_DNA"/>
</dbReference>
<accession>A0A6M3XXR2</accession>
<gene>
    <name evidence="1" type="ORF">TM448B03484_0009</name>
</gene>
<sequence>MTSRPLSRAEIIDRIESLLNDSANTTFSAARLGTLLEDAITEISEAVPYVSRDIYTIESRFGNASSTSASNLVDSSKSQFASGDTGKVVYNKTDKTWAVITSFSSTSQVGLSNDIFTSGEPYEIYNKGCWNRKQINIENSDDFIWVIGAVYPVLPDWGYPQVNMRNVKLYNENKIAEIDVGWVDDSGLSTADKDVHVYFARQHKLNDMTDLLGAVNNGAGYAAGSTSIILKNLQTSGTLYKDTLFTIALASGISSRLTYRVTADATITTNAATITFTPGLESAIVDSAVVTFTGSTLTPELERIIVPIVAGEALMSQGVFSINRFSRGGTSTPRNFYDIGERMAEKARRRLKSFVDVGLRSRHSYSRS</sequence>
<protein>
    <submittedName>
        <fullName evidence="1">Uncharacterized protein</fullName>
    </submittedName>
</protein>
<dbReference type="AlphaFoldDB" id="A0A6M3XXR2"/>
<evidence type="ECO:0000313" key="1">
    <source>
        <dbReference type="EMBL" id="QJI02643.1"/>
    </source>
</evidence>
<name>A0A6M3XXR2_9ZZZZ</name>
<proteinExistence type="predicted"/>